<organism evidence="2 3">
    <name type="scientific">Oryza rufipogon</name>
    <name type="common">Brownbeard rice</name>
    <name type="synonym">Asian wild rice</name>
    <dbReference type="NCBI Taxonomy" id="4529"/>
    <lineage>
        <taxon>Eukaryota</taxon>
        <taxon>Viridiplantae</taxon>
        <taxon>Streptophyta</taxon>
        <taxon>Embryophyta</taxon>
        <taxon>Tracheophyta</taxon>
        <taxon>Spermatophyta</taxon>
        <taxon>Magnoliopsida</taxon>
        <taxon>Liliopsida</taxon>
        <taxon>Poales</taxon>
        <taxon>Poaceae</taxon>
        <taxon>BOP clade</taxon>
        <taxon>Oryzoideae</taxon>
        <taxon>Oryzeae</taxon>
        <taxon>Oryzinae</taxon>
        <taxon>Oryza</taxon>
    </lineage>
</organism>
<dbReference type="Proteomes" id="UP000008022">
    <property type="component" value="Unassembled WGS sequence"/>
</dbReference>
<dbReference type="Gramene" id="ORUFI08G07940.1">
    <property type="protein sequence ID" value="ORUFI08G07940.1"/>
    <property type="gene ID" value="ORUFI08G07940"/>
</dbReference>
<keyword evidence="3" id="KW-1185">Reference proteome</keyword>
<feature type="compositionally biased region" description="Basic residues" evidence="1">
    <location>
        <begin position="34"/>
        <end position="43"/>
    </location>
</feature>
<evidence type="ECO:0000313" key="3">
    <source>
        <dbReference type="Proteomes" id="UP000008022"/>
    </source>
</evidence>
<evidence type="ECO:0000313" key="2">
    <source>
        <dbReference type="EnsemblPlants" id="ORUFI08G07940.1"/>
    </source>
</evidence>
<accession>A0A0E0QG01</accession>
<reference evidence="3" key="1">
    <citation type="submission" date="2013-06" db="EMBL/GenBank/DDBJ databases">
        <authorList>
            <person name="Zhao Q."/>
        </authorList>
    </citation>
    <scope>NUCLEOTIDE SEQUENCE</scope>
    <source>
        <strain evidence="3">cv. W1943</strain>
    </source>
</reference>
<dbReference type="HOGENOM" id="CLU_1629766_0_0_1"/>
<reference evidence="2" key="2">
    <citation type="submission" date="2015-06" db="UniProtKB">
        <authorList>
            <consortium name="EnsemblPlants"/>
        </authorList>
    </citation>
    <scope>IDENTIFICATION</scope>
</reference>
<dbReference type="EnsemblPlants" id="ORUFI08G07940.1">
    <property type="protein sequence ID" value="ORUFI08G07940.1"/>
    <property type="gene ID" value="ORUFI08G07940"/>
</dbReference>
<sequence length="163" mass="17136">MAHGWLEDEEGTEPSGGRVLASVPPPLFDVGGPSHRRTWRHARRIDQARALAGDDDSLAAATTEDARPVSIDDEDASQNANAVATRATSPRRRRRGGMRTSMPSPPARRRTQLAAATAEDTTGSIPVSVDDENAAPDAATLHANAATLPRRARGGEEEAGGGL</sequence>
<feature type="region of interest" description="Disordered" evidence="1">
    <location>
        <begin position="1"/>
        <end position="163"/>
    </location>
</feature>
<evidence type="ECO:0000256" key="1">
    <source>
        <dbReference type="SAM" id="MobiDB-lite"/>
    </source>
</evidence>
<evidence type="ECO:0008006" key="4">
    <source>
        <dbReference type="Google" id="ProtNLM"/>
    </source>
</evidence>
<proteinExistence type="predicted"/>
<protein>
    <recommendedName>
        <fullName evidence="4">DUF834 domain-containing protein</fullName>
    </recommendedName>
</protein>
<dbReference type="AlphaFoldDB" id="A0A0E0QG01"/>
<name>A0A0E0QG01_ORYRU</name>